<dbReference type="PANTHER" id="PTHR48100:SF59">
    <property type="entry name" value="ADENOSYLCOBALAMIN_ALPHA-RIBAZOLE PHOSPHATASE"/>
    <property type="match status" value="1"/>
</dbReference>
<dbReference type="KEGG" id="mcui:G8O30_00320"/>
<dbReference type="PANTHER" id="PTHR48100">
    <property type="entry name" value="BROAD-SPECIFICITY PHOSPHATASE YOR283W-RELATED"/>
    <property type="match status" value="1"/>
</dbReference>
<dbReference type="InterPro" id="IPR050275">
    <property type="entry name" value="PGM_Phosphatase"/>
</dbReference>
<dbReference type="InterPro" id="IPR029033">
    <property type="entry name" value="His_PPase_superfam"/>
</dbReference>
<dbReference type="Gene3D" id="3.40.50.1240">
    <property type="entry name" value="Phosphoglycerate mutase-like"/>
    <property type="match status" value="1"/>
</dbReference>
<dbReference type="GO" id="GO:0016791">
    <property type="term" value="F:phosphatase activity"/>
    <property type="evidence" value="ECO:0007669"/>
    <property type="project" value="TreeGrafter"/>
</dbReference>
<dbReference type="InterPro" id="IPR013078">
    <property type="entry name" value="His_Pase_superF_clade-1"/>
</dbReference>
<dbReference type="Proteomes" id="UP000593626">
    <property type="component" value="Chromosome"/>
</dbReference>
<evidence type="ECO:0000313" key="1">
    <source>
        <dbReference type="EMBL" id="QPC45529.1"/>
    </source>
</evidence>
<dbReference type="Pfam" id="PF00300">
    <property type="entry name" value="His_Phos_1"/>
    <property type="match status" value="1"/>
</dbReference>
<gene>
    <name evidence="1" type="ORF">G8O30_00320</name>
</gene>
<dbReference type="AlphaFoldDB" id="A0A7S8HE70"/>
<dbReference type="CDD" id="cd07067">
    <property type="entry name" value="HP_PGM_like"/>
    <property type="match status" value="1"/>
</dbReference>
<reference evidence="1 2" key="1">
    <citation type="submission" date="2019-07" db="EMBL/GenBank/DDBJ databases">
        <title>Genome sequence of 2 isolates from Red Sea Mangroves.</title>
        <authorList>
            <person name="Sefrji F."/>
            <person name="Michoud G."/>
            <person name="Merlino G."/>
            <person name="Daffonchio D."/>
        </authorList>
    </citation>
    <scope>NUCLEOTIDE SEQUENCE [LARGE SCALE GENOMIC DNA]</scope>
    <source>
        <strain evidence="1 2">R1DC41</strain>
    </source>
</reference>
<organism evidence="1 2">
    <name type="scientific">Mangrovibacillus cuniculi</name>
    <dbReference type="NCBI Taxonomy" id="2593652"/>
    <lineage>
        <taxon>Bacteria</taxon>
        <taxon>Bacillati</taxon>
        <taxon>Bacillota</taxon>
        <taxon>Bacilli</taxon>
        <taxon>Bacillales</taxon>
        <taxon>Bacillaceae</taxon>
        <taxon>Mangrovibacillus</taxon>
    </lineage>
</organism>
<dbReference type="GO" id="GO:0005737">
    <property type="term" value="C:cytoplasm"/>
    <property type="evidence" value="ECO:0007669"/>
    <property type="project" value="TreeGrafter"/>
</dbReference>
<dbReference type="SMART" id="SM00855">
    <property type="entry name" value="PGAM"/>
    <property type="match status" value="1"/>
</dbReference>
<dbReference type="RefSeq" id="WP_239673031.1">
    <property type="nucleotide sequence ID" value="NZ_CP049742.1"/>
</dbReference>
<accession>A0A7S8HE70</accession>
<dbReference type="SUPFAM" id="SSF53254">
    <property type="entry name" value="Phosphoglycerate mutase-like"/>
    <property type="match status" value="1"/>
</dbReference>
<proteinExistence type="predicted"/>
<protein>
    <submittedName>
        <fullName evidence="1">Histidine phosphatase family protein</fullName>
    </submittedName>
</protein>
<sequence length="188" mass="21762">MNTTIYFVRHAHSHFDLKNERLRELSEKGWNDVSAVTDILTKEQVNRIYSSTYTRAVQTVEEYAKSLNQVVEVDERLREGMLSHADFHFENANASLKFAMENPDFTYDGGESRRSIQARGVEALKEIVAKHQGEKIAIGTHGYILMAMMNHIDSSYGFDFFLSTTNPDIYRVEVSPEFELVDMERLWK</sequence>
<evidence type="ECO:0000313" key="2">
    <source>
        <dbReference type="Proteomes" id="UP000593626"/>
    </source>
</evidence>
<name>A0A7S8HE70_9BACI</name>
<keyword evidence="2" id="KW-1185">Reference proteome</keyword>
<dbReference type="EMBL" id="CP049742">
    <property type="protein sequence ID" value="QPC45529.1"/>
    <property type="molecule type" value="Genomic_DNA"/>
</dbReference>